<keyword evidence="1" id="KW-0472">Membrane</keyword>
<dbReference type="OrthoDB" id="3689128at2"/>
<evidence type="ECO:0000256" key="1">
    <source>
        <dbReference type="SAM" id="Phobius"/>
    </source>
</evidence>
<dbReference type="AlphaFoldDB" id="A0A511CYA3"/>
<dbReference type="STRING" id="1123024.GCA_000423625_03403"/>
<reference evidence="2 3" key="1">
    <citation type="submission" date="2019-07" db="EMBL/GenBank/DDBJ databases">
        <title>Whole genome shotgun sequence of Pseudonocardia asaccharolytica NBRC 16224.</title>
        <authorList>
            <person name="Hosoyama A."/>
            <person name="Uohara A."/>
            <person name="Ohji S."/>
            <person name="Ichikawa N."/>
        </authorList>
    </citation>
    <scope>NUCLEOTIDE SEQUENCE [LARGE SCALE GENOMIC DNA]</scope>
    <source>
        <strain evidence="2 3">NBRC 16224</strain>
    </source>
</reference>
<dbReference type="EMBL" id="BJVI01000010">
    <property type="protein sequence ID" value="GEL17545.1"/>
    <property type="molecule type" value="Genomic_DNA"/>
</dbReference>
<feature type="transmembrane region" description="Helical" evidence="1">
    <location>
        <begin position="107"/>
        <end position="125"/>
    </location>
</feature>
<evidence type="ECO:0000313" key="2">
    <source>
        <dbReference type="EMBL" id="GEL17545.1"/>
    </source>
</evidence>
<keyword evidence="1" id="KW-0812">Transmembrane</keyword>
<feature type="transmembrane region" description="Helical" evidence="1">
    <location>
        <begin position="39"/>
        <end position="60"/>
    </location>
</feature>
<name>A0A511CYA3_9PSEU</name>
<gene>
    <name evidence="2" type="ORF">PA7_13820</name>
</gene>
<protein>
    <recommendedName>
        <fullName evidence="4">ATP synthase subunit I</fullName>
    </recommendedName>
</protein>
<evidence type="ECO:0000313" key="3">
    <source>
        <dbReference type="Proteomes" id="UP000321328"/>
    </source>
</evidence>
<sequence>MIVDTLVATALLAEVRQNGQTGVNRSMFTASYIPPNARAIFRMSVIGAGIAALLALAALIPIGHGLGALFGILGLALGVGNSWMILRSTAKYADHGRAAKGRLATATLGRLAIATVIALVFAALFRPEGLGVLVGLAIYQPIAVVAAAVPMIKELRRS</sequence>
<keyword evidence="1" id="KW-1133">Transmembrane helix</keyword>
<proteinExistence type="predicted"/>
<feature type="transmembrane region" description="Helical" evidence="1">
    <location>
        <begin position="131"/>
        <end position="152"/>
    </location>
</feature>
<accession>A0A511CYA3</accession>
<keyword evidence="3" id="KW-1185">Reference proteome</keyword>
<organism evidence="2 3">
    <name type="scientific">Pseudonocardia asaccharolytica DSM 44247 = NBRC 16224</name>
    <dbReference type="NCBI Taxonomy" id="1123024"/>
    <lineage>
        <taxon>Bacteria</taxon>
        <taxon>Bacillati</taxon>
        <taxon>Actinomycetota</taxon>
        <taxon>Actinomycetes</taxon>
        <taxon>Pseudonocardiales</taxon>
        <taxon>Pseudonocardiaceae</taxon>
        <taxon>Pseudonocardia</taxon>
    </lineage>
</organism>
<evidence type="ECO:0008006" key="4">
    <source>
        <dbReference type="Google" id="ProtNLM"/>
    </source>
</evidence>
<dbReference type="Proteomes" id="UP000321328">
    <property type="component" value="Unassembled WGS sequence"/>
</dbReference>
<comment type="caution">
    <text evidence="2">The sequence shown here is derived from an EMBL/GenBank/DDBJ whole genome shotgun (WGS) entry which is preliminary data.</text>
</comment>
<dbReference type="RefSeq" id="WP_161631764.1">
    <property type="nucleotide sequence ID" value="NZ_BJVI01000010.1"/>
</dbReference>
<feature type="transmembrane region" description="Helical" evidence="1">
    <location>
        <begin position="66"/>
        <end position="86"/>
    </location>
</feature>